<keyword evidence="2" id="KW-0812">Transmembrane</keyword>
<gene>
    <name evidence="3" type="ORF">DXX93_00560</name>
</gene>
<keyword evidence="1" id="KW-0175">Coiled coil</keyword>
<feature type="transmembrane region" description="Helical" evidence="2">
    <location>
        <begin position="435"/>
        <end position="456"/>
    </location>
</feature>
<dbReference type="GO" id="GO:0005886">
    <property type="term" value="C:plasma membrane"/>
    <property type="evidence" value="ECO:0007669"/>
    <property type="project" value="TreeGrafter"/>
</dbReference>
<evidence type="ECO:0000256" key="1">
    <source>
        <dbReference type="SAM" id="Coils"/>
    </source>
</evidence>
<name>A0A3E0TL81_9GAMM</name>
<dbReference type="InterPro" id="IPR014345">
    <property type="entry name" value="XrtA_polysacc_chain"/>
</dbReference>
<dbReference type="InterPro" id="IPR050445">
    <property type="entry name" value="Bact_polysacc_biosynth/exp"/>
</dbReference>
<comment type="caution">
    <text evidence="3">The sequence shown here is derived from an EMBL/GenBank/DDBJ whole genome shotgun (WGS) entry which is preliminary data.</text>
</comment>
<dbReference type="RefSeq" id="WP_116006356.1">
    <property type="nucleotide sequence ID" value="NZ_QUOU01000001.1"/>
</dbReference>
<keyword evidence="2" id="KW-0472">Membrane</keyword>
<dbReference type="EMBL" id="QUOU01000001">
    <property type="protein sequence ID" value="REL25193.1"/>
    <property type="molecule type" value="Genomic_DNA"/>
</dbReference>
<dbReference type="AlphaFoldDB" id="A0A3E0TL81"/>
<evidence type="ECO:0000256" key="2">
    <source>
        <dbReference type="SAM" id="Phobius"/>
    </source>
</evidence>
<dbReference type="SUPFAM" id="SSF57997">
    <property type="entry name" value="Tropomyosin"/>
    <property type="match status" value="1"/>
</dbReference>
<organism evidence="3 4">
    <name type="scientific">Thalassotalea euphylliae</name>
    <dbReference type="NCBI Taxonomy" id="1655234"/>
    <lineage>
        <taxon>Bacteria</taxon>
        <taxon>Pseudomonadati</taxon>
        <taxon>Pseudomonadota</taxon>
        <taxon>Gammaproteobacteria</taxon>
        <taxon>Alteromonadales</taxon>
        <taxon>Colwelliaceae</taxon>
        <taxon>Thalassotalea</taxon>
    </lineage>
</organism>
<feature type="coiled-coil region" evidence="1">
    <location>
        <begin position="333"/>
        <end position="367"/>
    </location>
</feature>
<keyword evidence="2" id="KW-1133">Transmembrane helix</keyword>
<sequence>MQELIEQIVDYLKGIWIKRRYIIIATWAICPLGWYFVAQLPNVYESSARVYVDTQSLLRPLLRGLTVETNPDTQIRLMVQTLLSRPNLERISRMTDLDVQANTTEEYDKIIEDLKKDLKISSAGRENIFTLSIEDKDAETAKNIVQSALTVFIENTLGETRSDSDEAQKFLNAQIRDYENRLLAAEGRLTNFKQKYGNVLLNNSGGFYATLNQEKEQLERAELQLAEAQTRLSSAKAQLAGEEPVFGLFSSRVQTNNSITTTYDSRIQQLEEAMDSQLLRFTENHPEVREIQRRLDELTKLRQKEIEEYYTALKTDSSQGNNNITSVDKNPVYQELKIQANQYENEVASLTVRVNNFKQRVIEIENRIHSLPEIEAELTALNRGYDITKAKYEELLARKETAQLAQQADETTDKIQFRVIDPPRAALQPSGPPRLLFFIGITIVGIGVGVGISLLMSQISPVVTSSQQMSRITGIPVFGTVSANDSLGLHKWHKKKTVLFMLSNLVLIILLASFISYFTFPDLIQAPLKGVLG</sequence>
<feature type="transmembrane region" description="Helical" evidence="2">
    <location>
        <begin position="498"/>
        <end position="520"/>
    </location>
</feature>
<dbReference type="NCBIfam" id="TIGR03007">
    <property type="entry name" value="pepcterm_ChnLen"/>
    <property type="match status" value="1"/>
</dbReference>
<dbReference type="Proteomes" id="UP000256478">
    <property type="component" value="Unassembled WGS sequence"/>
</dbReference>
<accession>A0A3E0TL81</accession>
<feature type="coiled-coil region" evidence="1">
    <location>
        <begin position="168"/>
        <end position="238"/>
    </location>
</feature>
<feature type="transmembrane region" description="Helical" evidence="2">
    <location>
        <begin position="21"/>
        <end position="37"/>
    </location>
</feature>
<evidence type="ECO:0000313" key="4">
    <source>
        <dbReference type="Proteomes" id="UP000256478"/>
    </source>
</evidence>
<reference evidence="3 4" key="1">
    <citation type="submission" date="2018-08" db="EMBL/GenBank/DDBJ databases">
        <title>Thalassotalea euphylliae genome.</title>
        <authorList>
            <person name="Summers S."/>
            <person name="Rice S.A."/>
            <person name="Freckelton M.L."/>
            <person name="Nedved B.T."/>
            <person name="Hadfield M.G."/>
        </authorList>
    </citation>
    <scope>NUCLEOTIDE SEQUENCE [LARGE SCALE GENOMIC DNA]</scope>
    <source>
        <strain evidence="3 4">H1</strain>
    </source>
</reference>
<dbReference type="GO" id="GO:0004713">
    <property type="term" value="F:protein tyrosine kinase activity"/>
    <property type="evidence" value="ECO:0007669"/>
    <property type="project" value="TreeGrafter"/>
</dbReference>
<dbReference type="PANTHER" id="PTHR32309">
    <property type="entry name" value="TYROSINE-PROTEIN KINASE"/>
    <property type="match status" value="1"/>
</dbReference>
<dbReference type="PANTHER" id="PTHR32309:SF13">
    <property type="entry name" value="FERRIC ENTEROBACTIN TRANSPORT PROTEIN FEPE"/>
    <property type="match status" value="1"/>
</dbReference>
<protein>
    <submittedName>
        <fullName evidence="3">Chain length determinant family protein</fullName>
    </submittedName>
</protein>
<proteinExistence type="predicted"/>
<dbReference type="OrthoDB" id="9795292at2"/>
<evidence type="ECO:0000313" key="3">
    <source>
        <dbReference type="EMBL" id="REL25193.1"/>
    </source>
</evidence>